<dbReference type="EMBL" id="JANTQA010000063">
    <property type="protein sequence ID" value="KAJ3426527.1"/>
    <property type="molecule type" value="Genomic_DNA"/>
</dbReference>
<feature type="region of interest" description="Disordered" evidence="1">
    <location>
        <begin position="44"/>
        <end position="141"/>
    </location>
</feature>
<gene>
    <name evidence="2" type="ORF">M0812_26093</name>
</gene>
<protein>
    <submittedName>
        <fullName evidence="2">Uncharacterized protein</fullName>
    </submittedName>
</protein>
<feature type="region of interest" description="Disordered" evidence="1">
    <location>
        <begin position="202"/>
        <end position="383"/>
    </location>
</feature>
<proteinExistence type="predicted"/>
<comment type="caution">
    <text evidence="2">The sequence shown here is derived from an EMBL/GenBank/DDBJ whole genome shotgun (WGS) entry which is preliminary data.</text>
</comment>
<feature type="compositionally biased region" description="Polar residues" evidence="1">
    <location>
        <begin position="125"/>
        <end position="135"/>
    </location>
</feature>
<sequence length="383" mass="44543">MRKIKEISLEAENENGKEHFLKTNTNSFFSKSNLIGNQNTIHKSNEKGLKRYKSTTFSGNSKKLTNNGDSNHHDSHHNNLTRSTSQPLFPKSEKTVKKSSSSFIPSASSTLKKNSLLSNEERSKLSSQQISNIHPQSPPRVEFDRLMTPQLNPQQMNVKNDIKAPFTPPNHKTIHFSEYSSKFDETNEKNFLKDLKRNSSSLPFLKASPPLSPTSKSVLASTSNSSSFAESSSSLSSSSSSRQMFKRLPSNSQMDFDNRRDLIRNSDRSWLSERRRNAPQLSRSSSMGNYRMRNSSLPPPNPPNHNHRNNHNHNQKYNNHQKYNHHYNDYPLDNNRNYDPEREENYNHNQTENYHNQNRYRNRHNEERNYSFYSKNNHQKDKK</sequence>
<feature type="compositionally biased region" description="Low complexity" evidence="1">
    <location>
        <begin position="215"/>
        <end position="241"/>
    </location>
</feature>
<name>A0AAV7YF37_9EUKA</name>
<feature type="compositionally biased region" description="Basic and acidic residues" evidence="1">
    <location>
        <begin position="256"/>
        <end position="276"/>
    </location>
</feature>
<evidence type="ECO:0000313" key="3">
    <source>
        <dbReference type="Proteomes" id="UP001146793"/>
    </source>
</evidence>
<dbReference type="Proteomes" id="UP001146793">
    <property type="component" value="Unassembled WGS sequence"/>
</dbReference>
<feature type="compositionally biased region" description="Basic and acidic residues" evidence="1">
    <location>
        <begin position="336"/>
        <end position="346"/>
    </location>
</feature>
<evidence type="ECO:0000256" key="1">
    <source>
        <dbReference type="SAM" id="MobiDB-lite"/>
    </source>
</evidence>
<feature type="compositionally biased region" description="Polar residues" evidence="1">
    <location>
        <begin position="54"/>
        <end position="65"/>
    </location>
</feature>
<feature type="compositionally biased region" description="Polar residues" evidence="1">
    <location>
        <begin position="279"/>
        <end position="296"/>
    </location>
</feature>
<organism evidence="2 3">
    <name type="scientific">Anaeramoeba flamelloides</name>
    <dbReference type="NCBI Taxonomy" id="1746091"/>
    <lineage>
        <taxon>Eukaryota</taxon>
        <taxon>Metamonada</taxon>
        <taxon>Anaeramoebidae</taxon>
        <taxon>Anaeramoeba</taxon>
    </lineage>
</organism>
<feature type="compositionally biased region" description="Basic residues" evidence="1">
    <location>
        <begin position="305"/>
        <end position="314"/>
    </location>
</feature>
<reference evidence="2" key="1">
    <citation type="submission" date="2022-08" db="EMBL/GenBank/DDBJ databases">
        <title>Novel sulphate-reducing endosymbionts in the free-living metamonad Anaeramoeba.</title>
        <authorList>
            <person name="Jerlstrom-Hultqvist J."/>
            <person name="Cepicka I."/>
            <person name="Gallot-Lavallee L."/>
            <person name="Salas-Leiva D."/>
            <person name="Curtis B.A."/>
            <person name="Zahonova K."/>
            <person name="Pipaliya S."/>
            <person name="Dacks J."/>
            <person name="Roger A.J."/>
        </authorList>
    </citation>
    <scope>NUCLEOTIDE SEQUENCE</scope>
    <source>
        <strain evidence="2">Busselton2</strain>
    </source>
</reference>
<feature type="compositionally biased region" description="Low complexity" evidence="1">
    <location>
        <begin position="98"/>
        <end position="118"/>
    </location>
</feature>
<dbReference type="AlphaFoldDB" id="A0AAV7YF37"/>
<evidence type="ECO:0000313" key="2">
    <source>
        <dbReference type="EMBL" id="KAJ3426527.1"/>
    </source>
</evidence>
<accession>A0AAV7YF37</accession>